<accession>A0ABN7WJM7</accession>
<reference evidence="1 2" key="1">
    <citation type="submission" date="2021-06" db="EMBL/GenBank/DDBJ databases">
        <authorList>
            <person name="Kallberg Y."/>
            <person name="Tangrot J."/>
            <person name="Rosling A."/>
        </authorList>
    </citation>
    <scope>NUCLEOTIDE SEQUENCE [LARGE SCALE GENOMIC DNA]</scope>
    <source>
        <strain evidence="1 2">120-4 pot B 10/14</strain>
    </source>
</reference>
<evidence type="ECO:0000313" key="1">
    <source>
        <dbReference type="EMBL" id="CAG8833749.1"/>
    </source>
</evidence>
<sequence>LKQNKFTSTWFRQAVIAYVDNTTWLANSKEQLKEMLRVAKDFYFLNDIQINIAKSKLLVINSSTDLIANLWQEELQPFDLRIWQNNLNCQIIYKAKELNLTIRHESDFWQIHETGPHFHKVLEPKHFIKAHRNLQSLGLFYLNQVISEEISHQLLEQGNWERLSMHNPNNISIMPNKEDIKEDNRIKDWDKNVILKTDKTEQVLEKCSSCELNSNKGKEVCFSWIWKEDIQGVYSKIQNVANQKVLPVPKELTVEASLARHLVKSQISNK</sequence>
<organism evidence="1 2">
    <name type="scientific">Gigaspora margarita</name>
    <dbReference type="NCBI Taxonomy" id="4874"/>
    <lineage>
        <taxon>Eukaryota</taxon>
        <taxon>Fungi</taxon>
        <taxon>Fungi incertae sedis</taxon>
        <taxon>Mucoromycota</taxon>
        <taxon>Glomeromycotina</taxon>
        <taxon>Glomeromycetes</taxon>
        <taxon>Diversisporales</taxon>
        <taxon>Gigasporaceae</taxon>
        <taxon>Gigaspora</taxon>
    </lineage>
</organism>
<feature type="non-terminal residue" evidence="1">
    <location>
        <position position="1"/>
    </location>
</feature>
<comment type="caution">
    <text evidence="1">The sequence shown here is derived from an EMBL/GenBank/DDBJ whole genome shotgun (WGS) entry which is preliminary data.</text>
</comment>
<dbReference type="EMBL" id="CAJVQB010048004">
    <property type="protein sequence ID" value="CAG8833749.1"/>
    <property type="molecule type" value="Genomic_DNA"/>
</dbReference>
<keyword evidence="2" id="KW-1185">Reference proteome</keyword>
<evidence type="ECO:0000313" key="2">
    <source>
        <dbReference type="Proteomes" id="UP000789901"/>
    </source>
</evidence>
<feature type="non-terminal residue" evidence="1">
    <location>
        <position position="270"/>
    </location>
</feature>
<proteinExistence type="predicted"/>
<dbReference type="Proteomes" id="UP000789901">
    <property type="component" value="Unassembled WGS sequence"/>
</dbReference>
<gene>
    <name evidence="1" type="ORF">GMARGA_LOCUS31708</name>
</gene>
<name>A0ABN7WJM7_GIGMA</name>
<protein>
    <submittedName>
        <fullName evidence="1">32034_t:CDS:1</fullName>
    </submittedName>
</protein>